<dbReference type="Pfam" id="PF04997">
    <property type="entry name" value="RNA_pol_Rpb1_1"/>
    <property type="match status" value="1"/>
</dbReference>
<dbReference type="Gene3D" id="2.40.40.20">
    <property type="match status" value="1"/>
</dbReference>
<keyword evidence="1 6" id="KW-0240">DNA-directed RNA polymerase</keyword>
<dbReference type="GO" id="GO:0006351">
    <property type="term" value="P:DNA-templated transcription"/>
    <property type="evidence" value="ECO:0007669"/>
    <property type="project" value="InterPro"/>
</dbReference>
<dbReference type="SUPFAM" id="SSF64484">
    <property type="entry name" value="beta and beta-prime subunits of DNA dependent RNA-polymerase"/>
    <property type="match status" value="1"/>
</dbReference>
<keyword evidence="10" id="KW-1185">Reference proteome</keyword>
<proteinExistence type="inferred from homology"/>
<reference evidence="9" key="1">
    <citation type="submission" date="2020-06" db="EMBL/GenBank/DDBJ databases">
        <title>WGS assembly of Ceratodon purpureus strain R40.</title>
        <authorList>
            <person name="Carey S.B."/>
            <person name="Jenkins J."/>
            <person name="Shu S."/>
            <person name="Lovell J.T."/>
            <person name="Sreedasyam A."/>
            <person name="Maumus F."/>
            <person name="Tiley G.P."/>
            <person name="Fernandez-Pozo N."/>
            <person name="Barry K."/>
            <person name="Chen C."/>
            <person name="Wang M."/>
            <person name="Lipzen A."/>
            <person name="Daum C."/>
            <person name="Saski C.A."/>
            <person name="Payton A.C."/>
            <person name="Mcbreen J.C."/>
            <person name="Conrad R.E."/>
            <person name="Kollar L.M."/>
            <person name="Olsson S."/>
            <person name="Huttunen S."/>
            <person name="Landis J.B."/>
            <person name="Wickett N.J."/>
            <person name="Johnson M.G."/>
            <person name="Rensing S.A."/>
            <person name="Grimwood J."/>
            <person name="Schmutz J."/>
            <person name="Mcdaniel S.F."/>
        </authorList>
    </citation>
    <scope>NUCLEOTIDE SEQUENCE</scope>
    <source>
        <strain evidence="9">R40</strain>
    </source>
</reference>
<dbReference type="InterPro" id="IPR042102">
    <property type="entry name" value="RNA_pol_Rpb1_3_sf"/>
</dbReference>
<name>A0A8T0GM71_CERPU</name>
<dbReference type="Gene3D" id="1.10.274.100">
    <property type="entry name" value="RNA polymerase Rpb1, domain 3"/>
    <property type="match status" value="1"/>
</dbReference>
<dbReference type="GO" id="GO:0000428">
    <property type="term" value="C:DNA-directed RNA polymerase complex"/>
    <property type="evidence" value="ECO:0007669"/>
    <property type="project" value="UniProtKB-KW"/>
</dbReference>
<evidence type="ECO:0000259" key="8">
    <source>
        <dbReference type="SMART" id="SM00663"/>
    </source>
</evidence>
<dbReference type="InterPro" id="IPR045867">
    <property type="entry name" value="DNA-dir_RpoC_beta_prime"/>
</dbReference>
<keyword evidence="4 6" id="KW-0804">Transcription</keyword>
<sequence length="804" mass="87882">MGEPKPPKPPSEEFVGLQLGLATTKDLVGYSVIKTGCNDSIKTLVDPRLGLPAEDENCGTCGGTNYEENAGHFTHVSLSQPILHPNHTRFLLHVLQAICVACGVPKADFVPEVVNEGREQQSILEAESVERCGPSNRVVIDVSSDDDDMSGILRVASAVPPGPLDFIVDPGSPSQSSAMTVPRLESCKSKGKAHASGSTHLEVPQNGSKKPAIGAEKYVRLTSLLTENPGKISEKMYKGRPAGFDVLDPDTLQTATSAGSSGCKHCSPMYPEYYRPINVKVLPMKERKKDDKFEIVVLEVEASKKEEDDWLPDDFWAFLDGKALHKDRDAKVPLKRVLSPSEALTILKKIPEKAIDKLGMDREVARPEGLIPPNCTRTPDYKHVNNTTAVRFGTDDVTRALQNLINEIIHIHKTRFGKAMNKAQRDESTALQILTAENLREKGAPKAVPGAEPPNRDRNGRVTKHDDHRWTKEWLPEHLLAKGGNYTSASAVLAGDPSMSIEEVGVPWVIAQKLTKPERAFRLNRSKLQEYVNRSQALETGSDKPGALRIERDGQAFQVFPNSTHKVQIGDVVHRNIQDGDYVLVSRPPSVHKHSRMALKVRIHYEHVITVNPLICPPFGANFDGDIFHIYVPQSLQARAEVEQLMAVPQQIVSEHGGQPLLALTQDTLMAAYLLTNTKVFVDKPAMDQLGMWSSKLPPTAAILKSPKGGPFWTGEQVFGLTLPSKLNLESPDGSVIIQDGEITKWSGGANLLRKEKGSIASAICLQLGPQALVDYLNNATGVLNAWLQENGFSAVSAGSACFV</sequence>
<feature type="domain" description="RNA polymerase N-terminal" evidence="8">
    <location>
        <begin position="368"/>
        <end position="676"/>
    </location>
</feature>
<evidence type="ECO:0000313" key="10">
    <source>
        <dbReference type="Proteomes" id="UP000822688"/>
    </source>
</evidence>
<feature type="region of interest" description="Disordered" evidence="7">
    <location>
        <begin position="439"/>
        <end position="466"/>
    </location>
</feature>
<dbReference type="InterPro" id="IPR000722">
    <property type="entry name" value="RNA_pol_asu"/>
</dbReference>
<dbReference type="EC" id="2.7.7.6" evidence="6"/>
<comment type="catalytic activity">
    <reaction evidence="5 6">
        <text>RNA(n) + a ribonucleoside 5'-triphosphate = RNA(n+1) + diphosphate</text>
        <dbReference type="Rhea" id="RHEA:21248"/>
        <dbReference type="Rhea" id="RHEA-COMP:14527"/>
        <dbReference type="Rhea" id="RHEA-COMP:17342"/>
        <dbReference type="ChEBI" id="CHEBI:33019"/>
        <dbReference type="ChEBI" id="CHEBI:61557"/>
        <dbReference type="ChEBI" id="CHEBI:140395"/>
        <dbReference type="EC" id="2.7.7.6"/>
    </reaction>
</comment>
<dbReference type="Pfam" id="PF04983">
    <property type="entry name" value="RNA_pol_Rpb1_3"/>
    <property type="match status" value="1"/>
</dbReference>
<dbReference type="Gene3D" id="3.30.1490.180">
    <property type="entry name" value="RNA polymerase ii"/>
    <property type="match status" value="1"/>
</dbReference>
<evidence type="ECO:0000256" key="2">
    <source>
        <dbReference type="ARBA" id="ARBA00022679"/>
    </source>
</evidence>
<comment type="similarity">
    <text evidence="6">Belongs to the RNA polymerase beta' chain family.</text>
</comment>
<evidence type="ECO:0000256" key="7">
    <source>
        <dbReference type="SAM" id="MobiDB-lite"/>
    </source>
</evidence>
<dbReference type="AlphaFoldDB" id="A0A8T0GM71"/>
<dbReference type="EMBL" id="CM026431">
    <property type="protein sequence ID" value="KAG0560083.1"/>
    <property type="molecule type" value="Genomic_DNA"/>
</dbReference>
<evidence type="ECO:0000256" key="1">
    <source>
        <dbReference type="ARBA" id="ARBA00022478"/>
    </source>
</evidence>
<comment type="function">
    <text evidence="6">DNA-dependent RNA polymerase catalyzes the transcription of DNA into RNA using the four ribonucleoside triphosphates as substrates.</text>
</comment>
<dbReference type="SMART" id="SM00663">
    <property type="entry name" value="RPOLA_N"/>
    <property type="match status" value="1"/>
</dbReference>
<accession>A0A8T0GM71</accession>
<dbReference type="GO" id="GO:0003677">
    <property type="term" value="F:DNA binding"/>
    <property type="evidence" value="ECO:0007669"/>
    <property type="project" value="InterPro"/>
</dbReference>
<evidence type="ECO:0000313" key="9">
    <source>
        <dbReference type="EMBL" id="KAG0560083.1"/>
    </source>
</evidence>
<evidence type="ECO:0000256" key="6">
    <source>
        <dbReference type="RuleBase" id="RU004279"/>
    </source>
</evidence>
<dbReference type="InterPro" id="IPR007066">
    <property type="entry name" value="RNA_pol_Rpb1_3"/>
</dbReference>
<gene>
    <name evidence="9" type="ORF">KC19_10G153400</name>
</gene>
<dbReference type="PANTHER" id="PTHR19376">
    <property type="entry name" value="DNA-DIRECTED RNA POLYMERASE"/>
    <property type="match status" value="1"/>
</dbReference>
<dbReference type="InterPro" id="IPR007080">
    <property type="entry name" value="RNA_pol_Rpb1_1"/>
</dbReference>
<feature type="compositionally biased region" description="Basic and acidic residues" evidence="7">
    <location>
        <begin position="454"/>
        <end position="466"/>
    </location>
</feature>
<protein>
    <recommendedName>
        <fullName evidence="6">DNA-directed RNA polymerase subunit</fullName>
        <ecNumber evidence="6">2.7.7.6</ecNumber>
    </recommendedName>
</protein>
<keyword evidence="3 6" id="KW-0548">Nucleotidyltransferase</keyword>
<evidence type="ECO:0000256" key="5">
    <source>
        <dbReference type="ARBA" id="ARBA00048552"/>
    </source>
</evidence>
<feature type="region of interest" description="Disordered" evidence="7">
    <location>
        <begin position="190"/>
        <end position="209"/>
    </location>
</feature>
<dbReference type="InterPro" id="IPR006592">
    <property type="entry name" value="RNA_pol_N"/>
</dbReference>
<evidence type="ECO:0000256" key="4">
    <source>
        <dbReference type="ARBA" id="ARBA00023163"/>
    </source>
</evidence>
<dbReference type="GO" id="GO:0003899">
    <property type="term" value="F:DNA-directed RNA polymerase activity"/>
    <property type="evidence" value="ECO:0007669"/>
    <property type="project" value="UniProtKB-EC"/>
</dbReference>
<dbReference type="PANTHER" id="PTHR19376:SF36">
    <property type="entry name" value="DNA-DIRECTED RNA POLYMERASE IV SUBUNIT 1"/>
    <property type="match status" value="1"/>
</dbReference>
<dbReference type="Pfam" id="PF00623">
    <property type="entry name" value="RNA_pol_Rpb1_2"/>
    <property type="match status" value="1"/>
</dbReference>
<dbReference type="Gene3D" id="4.10.860.120">
    <property type="entry name" value="RNA polymerase II, clamp domain"/>
    <property type="match status" value="1"/>
</dbReference>
<organism evidence="9 10">
    <name type="scientific">Ceratodon purpureus</name>
    <name type="common">Fire moss</name>
    <name type="synonym">Dicranum purpureum</name>
    <dbReference type="NCBI Taxonomy" id="3225"/>
    <lineage>
        <taxon>Eukaryota</taxon>
        <taxon>Viridiplantae</taxon>
        <taxon>Streptophyta</taxon>
        <taxon>Embryophyta</taxon>
        <taxon>Bryophyta</taxon>
        <taxon>Bryophytina</taxon>
        <taxon>Bryopsida</taxon>
        <taxon>Dicranidae</taxon>
        <taxon>Pseudoditrichales</taxon>
        <taxon>Ditrichaceae</taxon>
        <taxon>Ceratodon</taxon>
    </lineage>
</organism>
<dbReference type="InterPro" id="IPR044893">
    <property type="entry name" value="RNA_pol_Rpb1_clamp_domain"/>
</dbReference>
<keyword evidence="2 6" id="KW-0808">Transferase</keyword>
<dbReference type="Proteomes" id="UP000822688">
    <property type="component" value="Chromosome 10"/>
</dbReference>
<comment type="caution">
    <text evidence="9">The sequence shown here is derived from an EMBL/GenBank/DDBJ whole genome shotgun (WGS) entry which is preliminary data.</text>
</comment>
<evidence type="ECO:0000256" key="3">
    <source>
        <dbReference type="ARBA" id="ARBA00022695"/>
    </source>
</evidence>